<sequence length="96" mass="10490">MAAHSERHGPRHMARAILARAMWGSCGLGSSFVAMHGTAAPSRCALCVRYSAAFGDRESLEARLFAEAARVARHAREQREPRLTFHPAEQHVAPAI</sequence>
<protein>
    <submittedName>
        <fullName evidence="1">Uncharacterized protein</fullName>
    </submittedName>
</protein>
<evidence type="ECO:0000313" key="1">
    <source>
        <dbReference type="EMBL" id="SBT62996.1"/>
    </source>
</evidence>
<name>A0A1C3K8Z3_TREPR</name>
<evidence type="ECO:0000313" key="2">
    <source>
        <dbReference type="Proteomes" id="UP000092845"/>
    </source>
</evidence>
<dbReference type="EMBL" id="FLRF01000003">
    <property type="protein sequence ID" value="SBT62996.1"/>
    <property type="molecule type" value="Genomic_DNA"/>
</dbReference>
<organism evidence="1 2">
    <name type="scientific">Tremblaya princeps</name>
    <dbReference type="NCBI Taxonomy" id="189385"/>
    <lineage>
        <taxon>Bacteria</taxon>
        <taxon>Pseudomonadati</taxon>
        <taxon>Pseudomonadota</taxon>
        <taxon>Betaproteobacteria</taxon>
        <taxon>Candidatus Tremblayella</taxon>
    </lineage>
</organism>
<reference evidence="2" key="1">
    <citation type="submission" date="2016-04" db="EMBL/GenBank/DDBJ databases">
        <authorList>
            <person name="Szabo Gitta"/>
        </authorList>
    </citation>
    <scope>NUCLEOTIDE SEQUENCE [LARGE SCALE GENOMIC DNA]</scope>
</reference>
<accession>A0A1C3K8Z3</accession>
<dbReference type="Proteomes" id="UP000092845">
    <property type="component" value="Unassembled WGS sequence"/>
</dbReference>
<dbReference type="AlphaFoldDB" id="A0A1C3K8Z3"/>
<proteinExistence type="predicted"/>
<gene>
    <name evidence="1" type="ORF">TREMTM_C_00400</name>
</gene>